<protein>
    <submittedName>
        <fullName evidence="1">Uncharacterized protein</fullName>
    </submittedName>
</protein>
<reference evidence="1 2" key="1">
    <citation type="journal article" date="2023" name="Proc. Natl. Acad. Sci. U.S.A.">
        <title>A global phylogenomic analysis of the shiitake genus Lentinula.</title>
        <authorList>
            <person name="Sierra-Patev S."/>
            <person name="Min B."/>
            <person name="Naranjo-Ortiz M."/>
            <person name="Looney B."/>
            <person name="Konkel Z."/>
            <person name="Slot J.C."/>
            <person name="Sakamoto Y."/>
            <person name="Steenwyk J.L."/>
            <person name="Rokas A."/>
            <person name="Carro J."/>
            <person name="Camarero S."/>
            <person name="Ferreira P."/>
            <person name="Molpeceres G."/>
            <person name="Ruiz-Duenas F.J."/>
            <person name="Serrano A."/>
            <person name="Henrissat B."/>
            <person name="Drula E."/>
            <person name="Hughes K.W."/>
            <person name="Mata J.L."/>
            <person name="Ishikawa N.K."/>
            <person name="Vargas-Isla R."/>
            <person name="Ushijima S."/>
            <person name="Smith C.A."/>
            <person name="Donoghue J."/>
            <person name="Ahrendt S."/>
            <person name="Andreopoulos W."/>
            <person name="He G."/>
            <person name="LaButti K."/>
            <person name="Lipzen A."/>
            <person name="Ng V."/>
            <person name="Riley R."/>
            <person name="Sandor L."/>
            <person name="Barry K."/>
            <person name="Martinez A.T."/>
            <person name="Xiao Y."/>
            <person name="Gibbons J.G."/>
            <person name="Terashima K."/>
            <person name="Grigoriev I.V."/>
            <person name="Hibbett D."/>
        </authorList>
    </citation>
    <scope>NUCLEOTIDE SEQUENCE [LARGE SCALE GENOMIC DNA]</scope>
    <source>
        <strain evidence="1 2">TFB7810</strain>
    </source>
</reference>
<evidence type="ECO:0000313" key="1">
    <source>
        <dbReference type="EMBL" id="KAJ3749284.1"/>
    </source>
</evidence>
<dbReference type="Proteomes" id="UP001142393">
    <property type="component" value="Unassembled WGS sequence"/>
</dbReference>
<gene>
    <name evidence="1" type="ORF">DFH05DRAFT_663734</name>
</gene>
<organism evidence="1 2">
    <name type="scientific">Lentinula detonsa</name>
    <dbReference type="NCBI Taxonomy" id="2804962"/>
    <lineage>
        <taxon>Eukaryota</taxon>
        <taxon>Fungi</taxon>
        <taxon>Dikarya</taxon>
        <taxon>Basidiomycota</taxon>
        <taxon>Agaricomycotina</taxon>
        <taxon>Agaricomycetes</taxon>
        <taxon>Agaricomycetidae</taxon>
        <taxon>Agaricales</taxon>
        <taxon>Marasmiineae</taxon>
        <taxon>Omphalotaceae</taxon>
        <taxon>Lentinula</taxon>
    </lineage>
</organism>
<sequence length="249" mass="27943">MVFKLPRMFSVCVGPHSLTHAGSRAKAHLITLNTFMKNTLLRALNRITELCPVMNENHGAAFVSFMGYVATFAEMSSLHLQGDERFFVLPNAQGKKLVDFLGTACNPNVGYLQSKLKDVEKKSREWRKAPTCYNSQDMLSILSFSDELVEIMSKQLDCIQNGKIEKEIDDEILGAMVQENVHWIGKTSDIAILLPFILSHHDSNSNSCLNWPTISPEGRAELPQIVNVHADIWKFAPFHPITKEAQSLS</sequence>
<evidence type="ECO:0000313" key="2">
    <source>
        <dbReference type="Proteomes" id="UP001142393"/>
    </source>
</evidence>
<dbReference type="EMBL" id="JANVFU010000002">
    <property type="protein sequence ID" value="KAJ3749284.1"/>
    <property type="molecule type" value="Genomic_DNA"/>
</dbReference>
<keyword evidence="2" id="KW-1185">Reference proteome</keyword>
<dbReference type="AlphaFoldDB" id="A0A9W8P8V7"/>
<accession>A0A9W8P8V7</accession>
<comment type="caution">
    <text evidence="1">The sequence shown here is derived from an EMBL/GenBank/DDBJ whole genome shotgun (WGS) entry which is preliminary data.</text>
</comment>
<proteinExistence type="predicted"/>
<name>A0A9W8P8V7_9AGAR</name>